<keyword evidence="3" id="KW-0433">Leucine-rich repeat</keyword>
<sequence length="315" mass="34885">MYQTISCQVSLVIAGKSLESLSHLNLGRNNLSGEIPDSIGYLHKLQSLHLQLNRFSGYIPSSLQNCSQLGFLDAGENKFSGTIPHWMWEMRMLHILRLRSNEFRGSIHQRICQLSNLKVLDLANNSLSGSIPNCLNKIKAMVAGDNEELNALAYGFDYEPYKENLKLVPKGNELEYKENLIFVRMIDLSSNRLSGPIPSEITDLIGVRFLNLSWNNLSGQIAKDIGEMKLLESIDLSMNYISGIIPRSTQLQSLDALGYTGNAKLCGAPLTKNCKRQDDESGENDSTTSELYIGMGVGFAVSFLGVCSVFFCNGT</sequence>
<organism evidence="12 13">
    <name type="scientific">Quillaja saponaria</name>
    <name type="common">Soap bark tree</name>
    <dbReference type="NCBI Taxonomy" id="32244"/>
    <lineage>
        <taxon>Eukaryota</taxon>
        <taxon>Viridiplantae</taxon>
        <taxon>Streptophyta</taxon>
        <taxon>Embryophyta</taxon>
        <taxon>Tracheophyta</taxon>
        <taxon>Spermatophyta</taxon>
        <taxon>Magnoliopsida</taxon>
        <taxon>eudicotyledons</taxon>
        <taxon>Gunneridae</taxon>
        <taxon>Pentapetalae</taxon>
        <taxon>rosids</taxon>
        <taxon>fabids</taxon>
        <taxon>Fabales</taxon>
        <taxon>Quillajaceae</taxon>
        <taxon>Quillaja</taxon>
    </lineage>
</organism>
<evidence type="ECO:0000313" key="12">
    <source>
        <dbReference type="EMBL" id="KAJ7949739.1"/>
    </source>
</evidence>
<proteinExistence type="predicted"/>
<dbReference type="InterPro" id="IPR032675">
    <property type="entry name" value="LRR_dom_sf"/>
</dbReference>
<evidence type="ECO:0000256" key="11">
    <source>
        <dbReference type="SAM" id="Phobius"/>
    </source>
</evidence>
<keyword evidence="9 12" id="KW-0675">Receptor</keyword>
<protein>
    <submittedName>
        <fullName evidence="12">Leucine-rich repeat receptor protein kinase</fullName>
    </submittedName>
</protein>
<dbReference type="GO" id="GO:0016301">
    <property type="term" value="F:kinase activity"/>
    <property type="evidence" value="ECO:0007669"/>
    <property type="project" value="UniProtKB-KW"/>
</dbReference>
<accession>A0AAD7PCD9</accession>
<evidence type="ECO:0000256" key="9">
    <source>
        <dbReference type="ARBA" id="ARBA00023170"/>
    </source>
</evidence>
<dbReference type="PANTHER" id="PTHR48063">
    <property type="entry name" value="LRR RECEPTOR-LIKE KINASE"/>
    <property type="match status" value="1"/>
</dbReference>
<keyword evidence="7 11" id="KW-1133">Transmembrane helix</keyword>
<dbReference type="SUPFAM" id="SSF52058">
    <property type="entry name" value="L domain-like"/>
    <property type="match status" value="1"/>
</dbReference>
<evidence type="ECO:0000256" key="6">
    <source>
        <dbReference type="ARBA" id="ARBA00022737"/>
    </source>
</evidence>
<dbReference type="InterPro" id="IPR001611">
    <property type="entry name" value="Leu-rich_rpt"/>
</dbReference>
<evidence type="ECO:0000256" key="7">
    <source>
        <dbReference type="ARBA" id="ARBA00022989"/>
    </source>
</evidence>
<dbReference type="Proteomes" id="UP001163823">
    <property type="component" value="Chromosome 12"/>
</dbReference>
<evidence type="ECO:0000256" key="10">
    <source>
        <dbReference type="ARBA" id="ARBA00023180"/>
    </source>
</evidence>
<keyword evidence="10" id="KW-0325">Glycoprotein</keyword>
<dbReference type="EMBL" id="JARAOO010000012">
    <property type="protein sequence ID" value="KAJ7949739.1"/>
    <property type="molecule type" value="Genomic_DNA"/>
</dbReference>
<dbReference type="Gene3D" id="3.80.10.10">
    <property type="entry name" value="Ribonuclease Inhibitor"/>
    <property type="match status" value="1"/>
</dbReference>
<evidence type="ECO:0000313" key="13">
    <source>
        <dbReference type="Proteomes" id="UP001163823"/>
    </source>
</evidence>
<evidence type="ECO:0000256" key="2">
    <source>
        <dbReference type="ARBA" id="ARBA00022553"/>
    </source>
</evidence>
<keyword evidence="4 11" id="KW-0812">Transmembrane</keyword>
<dbReference type="AlphaFoldDB" id="A0AAD7PCD9"/>
<keyword evidence="5" id="KW-0732">Signal</keyword>
<dbReference type="PANTHER" id="PTHR48063:SF98">
    <property type="entry name" value="LRR RECEPTOR-LIKE SERINE_THREONINE-PROTEIN KINASE FLS2"/>
    <property type="match status" value="1"/>
</dbReference>
<evidence type="ECO:0000256" key="8">
    <source>
        <dbReference type="ARBA" id="ARBA00023136"/>
    </source>
</evidence>
<dbReference type="GO" id="GO:0016020">
    <property type="term" value="C:membrane"/>
    <property type="evidence" value="ECO:0007669"/>
    <property type="project" value="UniProtKB-SubCell"/>
</dbReference>
<feature type="transmembrane region" description="Helical" evidence="11">
    <location>
        <begin position="291"/>
        <end position="312"/>
    </location>
</feature>
<dbReference type="FunFam" id="3.80.10.10:FF:000041">
    <property type="entry name" value="LRR receptor-like serine/threonine-protein kinase ERECTA"/>
    <property type="match status" value="1"/>
</dbReference>
<dbReference type="Pfam" id="PF00560">
    <property type="entry name" value="LRR_1"/>
    <property type="match status" value="6"/>
</dbReference>
<keyword evidence="12" id="KW-0418">Kinase</keyword>
<gene>
    <name evidence="12" type="ORF">O6P43_030040</name>
</gene>
<keyword evidence="12" id="KW-0808">Transferase</keyword>
<evidence type="ECO:0000256" key="1">
    <source>
        <dbReference type="ARBA" id="ARBA00004479"/>
    </source>
</evidence>
<evidence type="ECO:0000256" key="4">
    <source>
        <dbReference type="ARBA" id="ARBA00022692"/>
    </source>
</evidence>
<keyword evidence="2" id="KW-0597">Phosphoprotein</keyword>
<keyword evidence="8 11" id="KW-0472">Membrane</keyword>
<reference evidence="12" key="1">
    <citation type="journal article" date="2023" name="Science">
        <title>Elucidation of the pathway for biosynthesis of saponin adjuvants from the soapbark tree.</title>
        <authorList>
            <person name="Reed J."/>
            <person name="Orme A."/>
            <person name="El-Demerdash A."/>
            <person name="Owen C."/>
            <person name="Martin L.B.B."/>
            <person name="Misra R.C."/>
            <person name="Kikuchi S."/>
            <person name="Rejzek M."/>
            <person name="Martin A.C."/>
            <person name="Harkess A."/>
            <person name="Leebens-Mack J."/>
            <person name="Louveau T."/>
            <person name="Stephenson M.J."/>
            <person name="Osbourn A."/>
        </authorList>
    </citation>
    <scope>NUCLEOTIDE SEQUENCE</scope>
    <source>
        <strain evidence="12">S10</strain>
    </source>
</reference>
<comment type="subcellular location">
    <subcellularLocation>
        <location evidence="1">Membrane</location>
        <topology evidence="1">Single-pass type I membrane protein</topology>
    </subcellularLocation>
</comment>
<comment type="caution">
    <text evidence="12">The sequence shown here is derived from an EMBL/GenBank/DDBJ whole genome shotgun (WGS) entry which is preliminary data.</text>
</comment>
<dbReference type="FunFam" id="3.80.10.10:FF:000722">
    <property type="entry name" value="Leucine-rich repeat receptor-like protein kinase"/>
    <property type="match status" value="1"/>
</dbReference>
<evidence type="ECO:0000256" key="3">
    <source>
        <dbReference type="ARBA" id="ARBA00022614"/>
    </source>
</evidence>
<dbReference type="InterPro" id="IPR046956">
    <property type="entry name" value="RLP23-like"/>
</dbReference>
<evidence type="ECO:0000256" key="5">
    <source>
        <dbReference type="ARBA" id="ARBA00022729"/>
    </source>
</evidence>
<keyword evidence="6" id="KW-0677">Repeat</keyword>
<keyword evidence="13" id="KW-1185">Reference proteome</keyword>
<name>A0AAD7PCD9_QUISA</name>
<dbReference type="KEGG" id="qsa:O6P43_030040"/>